<organism evidence="2 3">
    <name type="scientific">Panicum miliaceum</name>
    <name type="common">Proso millet</name>
    <name type="synonym">Broomcorn millet</name>
    <dbReference type="NCBI Taxonomy" id="4540"/>
    <lineage>
        <taxon>Eukaryota</taxon>
        <taxon>Viridiplantae</taxon>
        <taxon>Streptophyta</taxon>
        <taxon>Embryophyta</taxon>
        <taxon>Tracheophyta</taxon>
        <taxon>Spermatophyta</taxon>
        <taxon>Magnoliopsida</taxon>
        <taxon>Liliopsida</taxon>
        <taxon>Poales</taxon>
        <taxon>Poaceae</taxon>
        <taxon>PACMAD clade</taxon>
        <taxon>Panicoideae</taxon>
        <taxon>Panicodae</taxon>
        <taxon>Paniceae</taxon>
        <taxon>Panicinae</taxon>
        <taxon>Panicum</taxon>
        <taxon>Panicum sect. Panicum</taxon>
    </lineage>
</organism>
<dbReference type="PANTHER" id="PTHR31339">
    <property type="entry name" value="PECTIN LYASE-RELATED"/>
    <property type="match status" value="1"/>
</dbReference>
<gene>
    <name evidence="2" type="ORF">C2845_PM01G42650</name>
</gene>
<feature type="region of interest" description="Disordered" evidence="1">
    <location>
        <begin position="125"/>
        <end position="146"/>
    </location>
</feature>
<dbReference type="PANTHER" id="PTHR31339:SF68">
    <property type="entry name" value="OS09G0439400 PROTEIN"/>
    <property type="match status" value="1"/>
</dbReference>
<name>A0A3L6TV30_PANMI</name>
<dbReference type="STRING" id="4540.A0A3L6TV30"/>
<keyword evidence="3" id="KW-1185">Reference proteome</keyword>
<dbReference type="InterPro" id="IPR012334">
    <property type="entry name" value="Pectin_lyas_fold"/>
</dbReference>
<accession>A0A3L6TV30</accession>
<feature type="region of interest" description="Disordered" evidence="1">
    <location>
        <begin position="23"/>
        <end position="87"/>
    </location>
</feature>
<dbReference type="AlphaFoldDB" id="A0A3L6TV30"/>
<evidence type="ECO:0000313" key="3">
    <source>
        <dbReference type="Proteomes" id="UP000275267"/>
    </source>
</evidence>
<dbReference type="Gene3D" id="2.160.20.10">
    <property type="entry name" value="Single-stranded right-handed beta-helix, Pectin lyase-like"/>
    <property type="match status" value="1"/>
</dbReference>
<dbReference type="Proteomes" id="UP000275267">
    <property type="component" value="Unassembled WGS sequence"/>
</dbReference>
<dbReference type="SUPFAM" id="SSF51126">
    <property type="entry name" value="Pectin lyase-like"/>
    <property type="match status" value="1"/>
</dbReference>
<reference evidence="3" key="1">
    <citation type="journal article" date="2019" name="Nat. Commun.">
        <title>The genome of broomcorn millet.</title>
        <authorList>
            <person name="Zou C."/>
            <person name="Miki D."/>
            <person name="Li D."/>
            <person name="Tang Q."/>
            <person name="Xiao L."/>
            <person name="Rajput S."/>
            <person name="Deng P."/>
            <person name="Jia W."/>
            <person name="Huang R."/>
            <person name="Zhang M."/>
            <person name="Sun Y."/>
            <person name="Hu J."/>
            <person name="Fu X."/>
            <person name="Schnable P.S."/>
            <person name="Li F."/>
            <person name="Zhang H."/>
            <person name="Feng B."/>
            <person name="Zhu X."/>
            <person name="Liu R."/>
            <person name="Schnable J.C."/>
            <person name="Zhu J.-K."/>
            <person name="Zhang H."/>
        </authorList>
    </citation>
    <scope>NUCLEOTIDE SEQUENCE [LARGE SCALE GENOMIC DNA]</scope>
</reference>
<evidence type="ECO:0008006" key="4">
    <source>
        <dbReference type="Google" id="ProtNLM"/>
    </source>
</evidence>
<evidence type="ECO:0000256" key="1">
    <source>
        <dbReference type="SAM" id="MobiDB-lite"/>
    </source>
</evidence>
<comment type="caution">
    <text evidence="2">The sequence shown here is derived from an EMBL/GenBank/DDBJ whole genome shotgun (WGS) entry which is preliminary data.</text>
</comment>
<evidence type="ECO:0000313" key="2">
    <source>
        <dbReference type="EMBL" id="RLN43365.1"/>
    </source>
</evidence>
<dbReference type="Gene3D" id="3.20.20.80">
    <property type="entry name" value="Glycosidases"/>
    <property type="match status" value="1"/>
</dbReference>
<protein>
    <recommendedName>
        <fullName evidence="4">Polygalacturonase</fullName>
    </recommendedName>
</protein>
<feature type="region of interest" description="Disordered" evidence="1">
    <location>
        <begin position="425"/>
        <end position="504"/>
    </location>
</feature>
<proteinExistence type="predicted"/>
<dbReference type="EMBL" id="PQIB02000001">
    <property type="protein sequence ID" value="RLN43365.1"/>
    <property type="molecule type" value="Genomic_DNA"/>
</dbReference>
<dbReference type="InterPro" id="IPR011050">
    <property type="entry name" value="Pectin_lyase_fold/virulence"/>
</dbReference>
<sequence length="530" mass="54885">MAIFPDASSSAKFGVVADVRYHATSPGGEGAADPAPRAPHRAWTRATPRRGGEQGKGERGEGGEGAADGAPPHPAPPAAAARQRRRLPELRSRIKALRGGGMTNRGWGASAAARRIGAGWTPRWREADQGRGAGKPPRRRRGGPGVHAIVGVPNDELLALGSSPATATTWVARRVLPFAGVISAIVAGDEVPTALPSAGRCRRMAVAGGPAPRAVRCVARGARPLLRAPNPDGDLELHGASAAGLRVERWVASPPVNDLREFGVVGDERTVNTAAEAAVVAIAERGGGRLTVPAGRWLTAQFNLTSRMTPFLAADDEILGIAVSIPWGFERWLQAQAATGDGDGRLRRGPTGESTCVGAGSIASAQLHKRWLPLAAGAPKGKHEAPVAEAESSTASVESCFVPPGKLDLGLGLLVAFAGFSVGTDGAESDNSEDRSSKSSTAGARSACSRATTTPSSSSAGAGQAVALLRTRRLAARQEPTRRAPTCRGLFTAPPSPPRLITHGPAWSLTSNYWKLSDEEQPSEEVRSTG</sequence>
<dbReference type="InterPro" id="IPR051801">
    <property type="entry name" value="GH28_Enzymes"/>
</dbReference>
<feature type="compositionally biased region" description="Basic and acidic residues" evidence="1">
    <location>
        <begin position="50"/>
        <end position="62"/>
    </location>
</feature>
<feature type="compositionally biased region" description="Low complexity" evidence="1">
    <location>
        <begin position="438"/>
        <end position="469"/>
    </location>
</feature>